<dbReference type="EMBL" id="CP104013">
    <property type="protein sequence ID" value="UYP44559.1"/>
    <property type="molecule type" value="Genomic_DNA"/>
</dbReference>
<protein>
    <recommendedName>
        <fullName evidence="3">UBC core domain-containing protein</fullName>
    </recommendedName>
</protein>
<accession>A0ABY6HM25</accession>
<evidence type="ECO:0000313" key="2">
    <source>
        <dbReference type="Proteomes" id="UP001208689"/>
    </source>
</evidence>
<evidence type="ECO:0008006" key="3">
    <source>
        <dbReference type="Google" id="ProtNLM"/>
    </source>
</evidence>
<keyword evidence="2" id="KW-1185">Reference proteome</keyword>
<name>A0ABY6HM25_9ARCH</name>
<proteinExistence type="predicted"/>
<evidence type="ECO:0000313" key="1">
    <source>
        <dbReference type="EMBL" id="UYP44559.1"/>
    </source>
</evidence>
<reference evidence="1" key="1">
    <citation type="submission" date="2022-09" db="EMBL/GenBank/DDBJ databases">
        <title>Actin cytoskeleton and complex cell architecture in an #Asgard archaeon.</title>
        <authorList>
            <person name="Ponce Toledo R.I."/>
            <person name="Schleper C."/>
            <person name="Rodrigues Oliveira T."/>
            <person name="Wollweber F."/>
            <person name="Xu J."/>
            <person name="Rittmann S."/>
            <person name="Klingl A."/>
            <person name="Pilhofer M."/>
        </authorList>
    </citation>
    <scope>NUCLEOTIDE SEQUENCE</scope>
    <source>
        <strain evidence="1">B-35</strain>
    </source>
</reference>
<dbReference type="Proteomes" id="UP001208689">
    <property type="component" value="Chromosome"/>
</dbReference>
<organism evidence="1 2">
    <name type="scientific">Candidatus Lokiarchaeum ossiferum</name>
    <dbReference type="NCBI Taxonomy" id="2951803"/>
    <lineage>
        <taxon>Archaea</taxon>
        <taxon>Promethearchaeati</taxon>
        <taxon>Promethearchaeota</taxon>
        <taxon>Promethearchaeia</taxon>
        <taxon>Promethearchaeales</taxon>
        <taxon>Promethearchaeaceae</taxon>
        <taxon>Candidatus Lokiarchaeum</taxon>
    </lineage>
</organism>
<gene>
    <name evidence="1" type="ORF">NEF87_000844</name>
</gene>
<sequence length="192" mass="22664">MVNGEAKVSGWNAGLAERYIPPFQDKWGKVGPKHSAWHERVKLEIISLSKYVTFLKSELPRPWFLLKPDANPRYNFSLWKGHLQIPSRPEIRFDMVILLNSEYPRVIPRCLLEKNIANYCGKIYLKNSWKDPQTGKEYVMICHDHMAELANAWESNLGIVHFFIREVWFWFAAMQNIIIKNWDKTNETSTRK</sequence>